<keyword evidence="6 11" id="KW-0812">Transmembrane</keyword>
<dbReference type="EMBL" id="NEDP02005438">
    <property type="protein sequence ID" value="OWF40910.1"/>
    <property type="molecule type" value="Genomic_DNA"/>
</dbReference>
<dbReference type="InterPro" id="IPR005599">
    <property type="entry name" value="GPI_mannosylTrfase"/>
</dbReference>
<evidence type="ECO:0000256" key="1">
    <source>
        <dbReference type="ARBA" id="ARBA00004477"/>
    </source>
</evidence>
<evidence type="ECO:0000256" key="11">
    <source>
        <dbReference type="RuleBase" id="RU363075"/>
    </source>
</evidence>
<evidence type="ECO:0000313" key="14">
    <source>
        <dbReference type="Proteomes" id="UP000242188"/>
    </source>
</evidence>
<evidence type="ECO:0000256" key="2">
    <source>
        <dbReference type="ARBA" id="ARBA00004687"/>
    </source>
</evidence>
<accession>A0A210PWP5</accession>
<keyword evidence="5 13" id="KW-0808">Transferase</keyword>
<evidence type="ECO:0000313" key="13">
    <source>
        <dbReference type="EMBL" id="OWF40910.1"/>
    </source>
</evidence>
<dbReference type="PANTHER" id="PTHR22760">
    <property type="entry name" value="GLYCOSYLTRANSFERASE"/>
    <property type="match status" value="1"/>
</dbReference>
<dbReference type="Pfam" id="PF03901">
    <property type="entry name" value="Glyco_transf_22"/>
    <property type="match status" value="1"/>
</dbReference>
<comment type="caution">
    <text evidence="11">Lacks conserved residue(s) required for the propagation of feature annotation.</text>
</comment>
<keyword evidence="8 11" id="KW-1133">Transmembrane helix</keyword>
<gene>
    <name evidence="13" type="ORF">KP79_PYT25076</name>
</gene>
<evidence type="ECO:0000256" key="5">
    <source>
        <dbReference type="ARBA" id="ARBA00022679"/>
    </source>
</evidence>
<evidence type="ECO:0000256" key="4">
    <source>
        <dbReference type="ARBA" id="ARBA00022676"/>
    </source>
</evidence>
<dbReference type="GO" id="GO:0000026">
    <property type="term" value="F:alpha-1,2-mannosyltransferase activity"/>
    <property type="evidence" value="ECO:0007669"/>
    <property type="project" value="TreeGrafter"/>
</dbReference>
<evidence type="ECO:0000256" key="10">
    <source>
        <dbReference type="ARBA" id="ARBA00038466"/>
    </source>
</evidence>
<feature type="transmembrane region" description="Helical" evidence="11">
    <location>
        <begin position="131"/>
        <end position="158"/>
    </location>
</feature>
<comment type="pathway">
    <text evidence="2">Glycolipid biosynthesis; glycosylphosphatidylinositol-anchor biosynthesis.</text>
</comment>
<comment type="subcellular location">
    <subcellularLocation>
        <location evidence="1 11">Endoplasmic reticulum membrane</location>
        <topology evidence="1 11">Multi-pass membrane protein</topology>
    </subcellularLocation>
</comment>
<evidence type="ECO:0000256" key="6">
    <source>
        <dbReference type="ARBA" id="ARBA00022692"/>
    </source>
</evidence>
<dbReference type="GO" id="GO:0006506">
    <property type="term" value="P:GPI anchor biosynthetic process"/>
    <property type="evidence" value="ECO:0007669"/>
    <property type="project" value="UniProtKB-KW"/>
</dbReference>
<keyword evidence="9 11" id="KW-0472">Membrane</keyword>
<keyword evidence="3" id="KW-0337">GPI-anchor biosynthesis</keyword>
<keyword evidence="12" id="KW-0732">Signal</keyword>
<comment type="caution">
    <text evidence="13">The sequence shown here is derived from an EMBL/GenBank/DDBJ whole genome shotgun (WGS) entry which is preliminary data.</text>
</comment>
<dbReference type="OrthoDB" id="10066429at2759"/>
<keyword evidence="14" id="KW-1185">Reference proteome</keyword>
<evidence type="ECO:0000256" key="8">
    <source>
        <dbReference type="ARBA" id="ARBA00022989"/>
    </source>
</evidence>
<dbReference type="STRING" id="6573.A0A210PWP5"/>
<evidence type="ECO:0000256" key="12">
    <source>
        <dbReference type="SAM" id="SignalP"/>
    </source>
</evidence>
<feature type="transmembrane region" description="Helical" evidence="11">
    <location>
        <begin position="60"/>
        <end position="81"/>
    </location>
</feature>
<evidence type="ECO:0000256" key="9">
    <source>
        <dbReference type="ARBA" id="ARBA00023136"/>
    </source>
</evidence>
<dbReference type="Proteomes" id="UP000242188">
    <property type="component" value="Unassembled WGS sequence"/>
</dbReference>
<dbReference type="GO" id="GO:0005789">
    <property type="term" value="C:endoplasmic reticulum membrane"/>
    <property type="evidence" value="ECO:0007669"/>
    <property type="project" value="UniProtKB-SubCell"/>
</dbReference>
<keyword evidence="4 11" id="KW-0328">Glycosyltransferase</keyword>
<keyword evidence="7 11" id="KW-0256">Endoplasmic reticulum</keyword>
<feature type="signal peptide" evidence="12">
    <location>
        <begin position="1"/>
        <end position="24"/>
    </location>
</feature>
<reference evidence="13 14" key="1">
    <citation type="journal article" date="2017" name="Nat. Ecol. Evol.">
        <title>Scallop genome provides insights into evolution of bilaterian karyotype and development.</title>
        <authorList>
            <person name="Wang S."/>
            <person name="Zhang J."/>
            <person name="Jiao W."/>
            <person name="Li J."/>
            <person name="Xun X."/>
            <person name="Sun Y."/>
            <person name="Guo X."/>
            <person name="Huan P."/>
            <person name="Dong B."/>
            <person name="Zhang L."/>
            <person name="Hu X."/>
            <person name="Sun X."/>
            <person name="Wang J."/>
            <person name="Zhao C."/>
            <person name="Wang Y."/>
            <person name="Wang D."/>
            <person name="Huang X."/>
            <person name="Wang R."/>
            <person name="Lv J."/>
            <person name="Li Y."/>
            <person name="Zhang Z."/>
            <person name="Liu B."/>
            <person name="Lu W."/>
            <person name="Hui Y."/>
            <person name="Liang J."/>
            <person name="Zhou Z."/>
            <person name="Hou R."/>
            <person name="Li X."/>
            <person name="Liu Y."/>
            <person name="Li H."/>
            <person name="Ning X."/>
            <person name="Lin Y."/>
            <person name="Zhao L."/>
            <person name="Xing Q."/>
            <person name="Dou J."/>
            <person name="Li Y."/>
            <person name="Mao J."/>
            <person name="Guo H."/>
            <person name="Dou H."/>
            <person name="Li T."/>
            <person name="Mu C."/>
            <person name="Jiang W."/>
            <person name="Fu Q."/>
            <person name="Fu X."/>
            <person name="Miao Y."/>
            <person name="Liu J."/>
            <person name="Yu Q."/>
            <person name="Li R."/>
            <person name="Liao H."/>
            <person name="Li X."/>
            <person name="Kong Y."/>
            <person name="Jiang Z."/>
            <person name="Chourrout D."/>
            <person name="Li R."/>
            <person name="Bao Z."/>
        </authorList>
    </citation>
    <scope>NUCLEOTIDE SEQUENCE [LARGE SCALE GENOMIC DNA]</scope>
    <source>
        <strain evidence="13 14">PY_sf001</strain>
    </source>
</reference>
<feature type="transmembrane region" description="Helical" evidence="11">
    <location>
        <begin position="88"/>
        <end position="111"/>
    </location>
</feature>
<name>A0A210PWP5_MIZYE</name>
<dbReference type="PANTHER" id="PTHR22760:SF3">
    <property type="entry name" value="GPI MANNOSYLTRANSFERASE 4"/>
    <property type="match status" value="1"/>
</dbReference>
<comment type="similarity">
    <text evidence="10">Belongs to the glycosyltransferase 22 family. PIGZ subfamily.</text>
</comment>
<dbReference type="AlphaFoldDB" id="A0A210PWP5"/>
<evidence type="ECO:0000256" key="3">
    <source>
        <dbReference type="ARBA" id="ARBA00022502"/>
    </source>
</evidence>
<protein>
    <recommendedName>
        <fullName evidence="11">Mannosyltransferase</fullName>
        <ecNumber evidence="11">2.4.1.-</ecNumber>
    </recommendedName>
</protein>
<evidence type="ECO:0000256" key="7">
    <source>
        <dbReference type="ARBA" id="ARBA00022824"/>
    </source>
</evidence>
<feature type="chain" id="PRO_5012871664" description="Mannosyltransferase" evidence="12">
    <location>
        <begin position="25"/>
        <end position="251"/>
    </location>
</feature>
<sequence>MRKCYAVLWLVRVVLVLLPQTAYIHPDEFFQTVEVVAGDILGLDTYTPWEFNTTSPIRSVTLPFMILGPPLLLFNFLTIHFPRLETSYFILVLPRLVMVILTLVLDLSVYYMCRCLNLNEWMGLILVSSSYVTLTYLTRTFTNSFETMFFALLLAVLIREWKSTRSSTILNFKVLSTDVKERKSKKKFKPKKKIKSTFIAEIPSGTVLPMASLKVPPHLNATAQISQHPPQTILYSTWVVGVVWAGEKHFL</sequence>
<organism evidence="13 14">
    <name type="scientific">Mizuhopecten yessoensis</name>
    <name type="common">Japanese scallop</name>
    <name type="synonym">Patinopecten yessoensis</name>
    <dbReference type="NCBI Taxonomy" id="6573"/>
    <lineage>
        <taxon>Eukaryota</taxon>
        <taxon>Metazoa</taxon>
        <taxon>Spiralia</taxon>
        <taxon>Lophotrochozoa</taxon>
        <taxon>Mollusca</taxon>
        <taxon>Bivalvia</taxon>
        <taxon>Autobranchia</taxon>
        <taxon>Pteriomorphia</taxon>
        <taxon>Pectinida</taxon>
        <taxon>Pectinoidea</taxon>
        <taxon>Pectinidae</taxon>
        <taxon>Mizuhopecten</taxon>
    </lineage>
</organism>
<dbReference type="EC" id="2.4.1.-" evidence="11"/>
<proteinExistence type="inferred from homology"/>